<comment type="caution">
    <text evidence="1">The sequence shown here is derived from an EMBL/GenBank/DDBJ whole genome shotgun (WGS) entry which is preliminary data.</text>
</comment>
<name>A0A9D1W6B2_9FIRM</name>
<dbReference type="AlphaFoldDB" id="A0A9D1W6B2"/>
<accession>A0A9D1W6B2</accession>
<organism evidence="1 2">
    <name type="scientific">Candidatus Lachnoclostridium stercoripullorum</name>
    <dbReference type="NCBI Taxonomy" id="2838635"/>
    <lineage>
        <taxon>Bacteria</taxon>
        <taxon>Bacillati</taxon>
        <taxon>Bacillota</taxon>
        <taxon>Clostridia</taxon>
        <taxon>Lachnospirales</taxon>
        <taxon>Lachnospiraceae</taxon>
    </lineage>
</organism>
<dbReference type="EMBL" id="DXEU01000173">
    <property type="protein sequence ID" value="HIX53023.1"/>
    <property type="molecule type" value="Genomic_DNA"/>
</dbReference>
<dbReference type="Pfam" id="PF07873">
    <property type="entry name" value="YabP"/>
    <property type="match status" value="1"/>
</dbReference>
<proteinExistence type="predicted"/>
<reference evidence="1" key="2">
    <citation type="submission" date="2021-04" db="EMBL/GenBank/DDBJ databases">
        <authorList>
            <person name="Gilroy R."/>
        </authorList>
    </citation>
    <scope>NUCLEOTIDE SEQUENCE</scope>
    <source>
        <strain evidence="1">ChiGjej4B4-12881</strain>
    </source>
</reference>
<protein>
    <submittedName>
        <fullName evidence="1">YabP/YqfC family sporulation protein</fullName>
    </submittedName>
</protein>
<sequence length="90" mass="10163">MGKRVKQAAVDRLGLPGDVILGEVQIFIQGGQNVVIENYRSILSYSQDRLVVLTKNGRVALEGAGLQIEYYDEDSMKIKGRIRRVELEER</sequence>
<evidence type="ECO:0000313" key="1">
    <source>
        <dbReference type="EMBL" id="HIX53023.1"/>
    </source>
</evidence>
<dbReference type="InterPro" id="IPR022476">
    <property type="entry name" value="Spore_YabP/YqfC"/>
</dbReference>
<gene>
    <name evidence="1" type="ORF">IAA28_09485</name>
</gene>
<evidence type="ECO:0000313" key="2">
    <source>
        <dbReference type="Proteomes" id="UP000886780"/>
    </source>
</evidence>
<dbReference type="Proteomes" id="UP000886780">
    <property type="component" value="Unassembled WGS sequence"/>
</dbReference>
<reference evidence="1" key="1">
    <citation type="journal article" date="2021" name="PeerJ">
        <title>Extensive microbial diversity within the chicken gut microbiome revealed by metagenomics and culture.</title>
        <authorList>
            <person name="Gilroy R."/>
            <person name="Ravi A."/>
            <person name="Getino M."/>
            <person name="Pursley I."/>
            <person name="Horton D.L."/>
            <person name="Alikhan N.F."/>
            <person name="Baker D."/>
            <person name="Gharbi K."/>
            <person name="Hall N."/>
            <person name="Watson M."/>
            <person name="Adriaenssens E.M."/>
            <person name="Foster-Nyarko E."/>
            <person name="Jarju S."/>
            <person name="Secka A."/>
            <person name="Antonio M."/>
            <person name="Oren A."/>
            <person name="Chaudhuri R.R."/>
            <person name="La Ragione R."/>
            <person name="Hildebrand F."/>
            <person name="Pallen M.J."/>
        </authorList>
    </citation>
    <scope>NUCLEOTIDE SEQUENCE</scope>
    <source>
        <strain evidence="1">ChiGjej4B4-12881</strain>
    </source>
</reference>